<sequence length="151" mass="17481">MAMKPADSVEVFERIYLPSAGREASPIRKLLQSVWDFYRNERPSGLAEVEGDMLLFQSGIYDWGSGPFFEIDLTRQFIESVRDVEEDVYSQFHLTCYYAPDERLLALARESRWCADMSELEDFTTWVEGHGVLSAVDNTPRLKTKISWELI</sequence>
<organism evidence="1 2">
    <name type="scientific">Altererythrobacter arenosus</name>
    <dbReference type="NCBI Taxonomy" id="3032592"/>
    <lineage>
        <taxon>Bacteria</taxon>
        <taxon>Pseudomonadati</taxon>
        <taxon>Pseudomonadota</taxon>
        <taxon>Alphaproteobacteria</taxon>
        <taxon>Sphingomonadales</taxon>
        <taxon>Erythrobacteraceae</taxon>
        <taxon>Altererythrobacter</taxon>
    </lineage>
</organism>
<dbReference type="Proteomes" id="UP001215827">
    <property type="component" value="Chromosome"/>
</dbReference>
<keyword evidence="2" id="KW-1185">Reference proteome</keyword>
<gene>
    <name evidence="1" type="ORF">P7228_00980</name>
</gene>
<protein>
    <submittedName>
        <fullName evidence="1">Uncharacterized protein</fullName>
    </submittedName>
</protein>
<evidence type="ECO:0000313" key="1">
    <source>
        <dbReference type="EMBL" id="WFL77669.1"/>
    </source>
</evidence>
<name>A0ABY8FRM4_9SPHN</name>
<proteinExistence type="predicted"/>
<dbReference type="EMBL" id="CP121106">
    <property type="protein sequence ID" value="WFL77669.1"/>
    <property type="molecule type" value="Genomic_DNA"/>
</dbReference>
<evidence type="ECO:0000313" key="2">
    <source>
        <dbReference type="Proteomes" id="UP001215827"/>
    </source>
</evidence>
<accession>A0ABY8FRM4</accession>
<dbReference type="RefSeq" id="WP_278016361.1">
    <property type="nucleotide sequence ID" value="NZ_CP121106.1"/>
</dbReference>
<reference evidence="1 2" key="1">
    <citation type="submission" date="2023-03" db="EMBL/GenBank/DDBJ databases">
        <title>Altererythrobacter sp. CAU 1644 isolated from sand.</title>
        <authorList>
            <person name="Kim W."/>
        </authorList>
    </citation>
    <scope>NUCLEOTIDE SEQUENCE [LARGE SCALE GENOMIC DNA]</scope>
    <source>
        <strain evidence="1 2">CAU 1644</strain>
    </source>
</reference>